<dbReference type="InterPro" id="IPR046824">
    <property type="entry name" value="Mss51-like_C"/>
</dbReference>
<dbReference type="OrthoDB" id="5282002at2759"/>
<name>A0A1Z5JPU4_FISSO</name>
<reference evidence="6 7" key="1">
    <citation type="journal article" date="2015" name="Plant Cell">
        <title>Oil accumulation by the oleaginous diatom Fistulifera solaris as revealed by the genome and transcriptome.</title>
        <authorList>
            <person name="Tanaka T."/>
            <person name="Maeda Y."/>
            <person name="Veluchamy A."/>
            <person name="Tanaka M."/>
            <person name="Abida H."/>
            <person name="Marechal E."/>
            <person name="Bowler C."/>
            <person name="Muto M."/>
            <person name="Sunaga Y."/>
            <person name="Tanaka M."/>
            <person name="Yoshino T."/>
            <person name="Taniguchi T."/>
            <person name="Fukuda Y."/>
            <person name="Nemoto M."/>
            <person name="Matsumoto M."/>
            <person name="Wong P.S."/>
            <person name="Aburatani S."/>
            <person name="Fujibuchi W."/>
        </authorList>
    </citation>
    <scope>NUCLEOTIDE SEQUENCE [LARGE SCALE GENOMIC DNA]</scope>
    <source>
        <strain evidence="6 7">JPCC DA0580</strain>
    </source>
</reference>
<dbReference type="InterPro" id="IPR002893">
    <property type="entry name" value="Znf_MYND"/>
</dbReference>
<dbReference type="Pfam" id="PF20179">
    <property type="entry name" value="MSS51_C"/>
    <property type="match status" value="1"/>
</dbReference>
<dbReference type="InParanoid" id="A0A1Z5JPU4"/>
<accession>A0A1Z5JPU4</accession>
<dbReference type="AlphaFoldDB" id="A0A1Z5JPU4"/>
<dbReference type="PROSITE" id="PS01360">
    <property type="entry name" value="ZF_MYND_1"/>
    <property type="match status" value="1"/>
</dbReference>
<feature type="compositionally biased region" description="Acidic residues" evidence="4">
    <location>
        <begin position="180"/>
        <end position="190"/>
    </location>
</feature>
<dbReference type="SUPFAM" id="SSF144232">
    <property type="entry name" value="HIT/MYND zinc finger-like"/>
    <property type="match status" value="1"/>
</dbReference>
<keyword evidence="1" id="KW-0479">Metal-binding</keyword>
<evidence type="ECO:0000256" key="1">
    <source>
        <dbReference type="ARBA" id="ARBA00022723"/>
    </source>
</evidence>
<evidence type="ECO:0000259" key="5">
    <source>
        <dbReference type="PROSITE" id="PS01360"/>
    </source>
</evidence>
<dbReference type="EMBL" id="BDSP01000097">
    <property type="protein sequence ID" value="GAX15862.1"/>
    <property type="molecule type" value="Genomic_DNA"/>
</dbReference>
<organism evidence="6 7">
    <name type="scientific">Fistulifera solaris</name>
    <name type="common">Oleaginous diatom</name>
    <dbReference type="NCBI Taxonomy" id="1519565"/>
    <lineage>
        <taxon>Eukaryota</taxon>
        <taxon>Sar</taxon>
        <taxon>Stramenopiles</taxon>
        <taxon>Ochrophyta</taxon>
        <taxon>Bacillariophyta</taxon>
        <taxon>Bacillariophyceae</taxon>
        <taxon>Bacillariophycidae</taxon>
        <taxon>Naviculales</taxon>
        <taxon>Naviculaceae</taxon>
        <taxon>Fistulifera</taxon>
    </lineage>
</organism>
<gene>
    <name evidence="6" type="ORF">FisN_2Lh410</name>
</gene>
<evidence type="ECO:0000256" key="2">
    <source>
        <dbReference type="ARBA" id="ARBA00022771"/>
    </source>
</evidence>
<evidence type="ECO:0000313" key="7">
    <source>
        <dbReference type="Proteomes" id="UP000198406"/>
    </source>
</evidence>
<dbReference type="PANTHER" id="PTHR47570:SF1">
    <property type="entry name" value="ZINC ION BINDING PROTEIN"/>
    <property type="match status" value="1"/>
</dbReference>
<keyword evidence="7" id="KW-1185">Reference proteome</keyword>
<dbReference type="GO" id="GO:0008270">
    <property type="term" value="F:zinc ion binding"/>
    <property type="evidence" value="ECO:0007669"/>
    <property type="project" value="UniProtKB-KW"/>
</dbReference>
<feature type="region of interest" description="Disordered" evidence="4">
    <location>
        <begin position="173"/>
        <end position="198"/>
    </location>
</feature>
<protein>
    <recommendedName>
        <fullName evidence="5">MYND-type domain-containing protein</fullName>
    </recommendedName>
</protein>
<evidence type="ECO:0000256" key="4">
    <source>
        <dbReference type="SAM" id="MobiDB-lite"/>
    </source>
</evidence>
<feature type="domain" description="MYND-type" evidence="5">
    <location>
        <begin position="215"/>
        <end position="250"/>
    </location>
</feature>
<keyword evidence="3" id="KW-0862">Zinc</keyword>
<sequence>MSYYSAVCISPLLSCPLEDIFIHYEREHDDQQFLSSLQRKILSLDKHDDEDPENVIPTLLIRPSDGSSGLFAYHNPTINRTNPPNIRATRLAMACGLFAMRFHGTVLIFQRPQKKEAFTAAQLEMACCGSPDLRSSILSSLGMKNSNAPRWLLQAAQSNYHDQAVVQKLASVMQNRNGSSEEEEESDDEVQVTRAKQQPCGDRERREFVSSVPLCLHCRRPAKELCPGCHGVYFCNDMCRQEGWPHECFCATFRLYTGRRIELSTFDHINEWARRLVDREFQLSVNPYEQFLAEHGITRETCSSWWRTEMDGWAGGSSESAQAVDVTKRKTYEEGFYPVTFELPREESLNDSIYTTWRNKNELGFLRLQSWQDYYLLRGIPESSIVALLMTFPLTLYNLIVEYGQVPCMVAQMLDRPLRIHIVGAEKELNFLDIFREVVFLLPHDVSLQLVFVVRQDMIPEKLKSNMANELEIPFHERLVVTLVAGTYGDSLDPDFDCHGSPDIVVAFNAGLFAYPSWRNVVEYLHRKPSVIGMFTDYNEMSGAQCASLGDSRESVQINPFRQPRAMPVYSMNLPQFSNGFIYVFNPQTLD</sequence>
<keyword evidence="2" id="KW-0863">Zinc-finger</keyword>
<evidence type="ECO:0000256" key="3">
    <source>
        <dbReference type="ARBA" id="ARBA00022833"/>
    </source>
</evidence>
<dbReference type="PANTHER" id="PTHR47570">
    <property type="entry name" value="ZINC ION BINDING PROTEIN"/>
    <property type="match status" value="1"/>
</dbReference>
<proteinExistence type="predicted"/>
<dbReference type="Proteomes" id="UP000198406">
    <property type="component" value="Unassembled WGS sequence"/>
</dbReference>
<evidence type="ECO:0000313" key="6">
    <source>
        <dbReference type="EMBL" id="GAX15862.1"/>
    </source>
</evidence>
<comment type="caution">
    <text evidence="6">The sequence shown here is derived from an EMBL/GenBank/DDBJ whole genome shotgun (WGS) entry which is preliminary data.</text>
</comment>